<accession>A0ABT1W6U5</accession>
<evidence type="ECO:0000256" key="1">
    <source>
        <dbReference type="SAM" id="SignalP"/>
    </source>
</evidence>
<sequence length="112" mass="11967">MKYAALATAVLVPIVAHAKAPPKCDHWPEMIAMAALKNAGLLDPAKVDQQAIKATLLAAQPMANGRYKEIYDIVYVSKTGETVAEVITSNVASDEECSVSDVSTFVVSRHLP</sequence>
<dbReference type="RefSeq" id="WP_422862991.1">
    <property type="nucleotide sequence ID" value="NZ_JAMSKV010000002.1"/>
</dbReference>
<keyword evidence="1" id="KW-0732">Signal</keyword>
<dbReference type="Proteomes" id="UP001524587">
    <property type="component" value="Unassembled WGS sequence"/>
</dbReference>
<name>A0ABT1W6U5_9PROT</name>
<evidence type="ECO:0008006" key="4">
    <source>
        <dbReference type="Google" id="ProtNLM"/>
    </source>
</evidence>
<reference evidence="2 3" key="1">
    <citation type="submission" date="2022-06" db="EMBL/GenBank/DDBJ databases">
        <title>Endosaccharibacter gen. nov., sp. nov., endophytic bacteria isolated from sugarcane.</title>
        <authorList>
            <person name="Pitiwittayakul N."/>
            <person name="Yukphan P."/>
            <person name="Charoenyingcharoen P."/>
            <person name="Tanasupawat S."/>
        </authorList>
    </citation>
    <scope>NUCLEOTIDE SEQUENCE [LARGE SCALE GENOMIC DNA]</scope>
    <source>
        <strain evidence="2 3">KSS8</strain>
    </source>
</reference>
<feature type="signal peptide" evidence="1">
    <location>
        <begin position="1"/>
        <end position="18"/>
    </location>
</feature>
<protein>
    <recommendedName>
        <fullName evidence="4">DUF4258 domain-containing protein</fullName>
    </recommendedName>
</protein>
<proteinExistence type="predicted"/>
<feature type="chain" id="PRO_5045643726" description="DUF4258 domain-containing protein" evidence="1">
    <location>
        <begin position="19"/>
        <end position="112"/>
    </location>
</feature>
<comment type="caution">
    <text evidence="2">The sequence shown here is derived from an EMBL/GenBank/DDBJ whole genome shotgun (WGS) entry which is preliminary data.</text>
</comment>
<dbReference type="EMBL" id="JAMSKV010000002">
    <property type="protein sequence ID" value="MCQ8277548.1"/>
    <property type="molecule type" value="Genomic_DNA"/>
</dbReference>
<evidence type="ECO:0000313" key="3">
    <source>
        <dbReference type="Proteomes" id="UP001524587"/>
    </source>
</evidence>
<evidence type="ECO:0000313" key="2">
    <source>
        <dbReference type="EMBL" id="MCQ8277548.1"/>
    </source>
</evidence>
<organism evidence="2 3">
    <name type="scientific">Endosaccharibacter trunci</name>
    <dbReference type="NCBI Taxonomy" id="2812733"/>
    <lineage>
        <taxon>Bacteria</taxon>
        <taxon>Pseudomonadati</taxon>
        <taxon>Pseudomonadota</taxon>
        <taxon>Alphaproteobacteria</taxon>
        <taxon>Acetobacterales</taxon>
        <taxon>Acetobacteraceae</taxon>
        <taxon>Endosaccharibacter</taxon>
    </lineage>
</organism>
<keyword evidence="3" id="KW-1185">Reference proteome</keyword>
<gene>
    <name evidence="2" type="ORF">NFI95_03665</name>
</gene>